<name>A0AA88KE76_NAELO</name>
<proteinExistence type="predicted"/>
<feature type="compositionally biased region" description="Low complexity" evidence="2">
    <location>
        <begin position="377"/>
        <end position="401"/>
    </location>
</feature>
<feature type="compositionally biased region" description="Low complexity" evidence="2">
    <location>
        <begin position="444"/>
        <end position="453"/>
    </location>
</feature>
<feature type="compositionally biased region" description="Low complexity" evidence="2">
    <location>
        <begin position="245"/>
        <end position="285"/>
    </location>
</feature>
<feature type="region of interest" description="Disordered" evidence="2">
    <location>
        <begin position="1"/>
        <end position="38"/>
    </location>
</feature>
<dbReference type="SMART" id="SM00324">
    <property type="entry name" value="RhoGAP"/>
    <property type="match status" value="1"/>
</dbReference>
<dbReference type="InterPro" id="IPR000198">
    <property type="entry name" value="RhoGAP_dom"/>
</dbReference>
<dbReference type="InterPro" id="IPR008936">
    <property type="entry name" value="Rho_GTPase_activation_prot"/>
</dbReference>
<dbReference type="CDD" id="cd00159">
    <property type="entry name" value="RhoGAP"/>
    <property type="match status" value="1"/>
</dbReference>
<dbReference type="SUPFAM" id="SSF48350">
    <property type="entry name" value="GTPase activation domain, GAP"/>
    <property type="match status" value="1"/>
</dbReference>
<dbReference type="AlphaFoldDB" id="A0AA88KE76"/>
<feature type="compositionally biased region" description="Polar residues" evidence="2">
    <location>
        <begin position="330"/>
        <end position="343"/>
    </location>
</feature>
<evidence type="ECO:0000259" key="3">
    <source>
        <dbReference type="PROSITE" id="PS50238"/>
    </source>
</evidence>
<protein>
    <recommendedName>
        <fullName evidence="3">Rho-GAP domain-containing protein</fullName>
    </recommendedName>
</protein>
<keyword evidence="5" id="KW-1185">Reference proteome</keyword>
<sequence>MGLIDRLKKPQSQQQQQQTSSPSSPSPNSSSPAVKYPGVNEKYASSNVFGKKLPSDPNDLPPFVIKAMEHLEKHGLNVEGIFRISPKKSDEEEVIRELENNIKFDVPYEKYEIHLASSLLKLYLRELCDPLLTYEQYGMFIAAERIPDPEPRLMMIQKVIKFLPPTNFKIMKNLCLFLKRVAANSAVNKMSPSNLAIVFAPNLLKSDLPQNHMEILQDSKYSNSLMTTLIESAESIFMQDDHDMSGSSISSQQSSNSQQQQQQQQQTTPSSTTTLEVSSSPPSSTVRKPLPNAHFGNKKPGEGRRLPQTPPPPPSSSTWMDSPPVLTDPYATQKQTSTTQQPAQIHPYSEPPVFEIVDFKTGKLRQSPMTPPPVMPNPYVTAKQQQQPQTTSPQVSPSTTPANPFTTSSQPTINSQQQSIHDSNHDEDHEESNCQEETPDEGNSTSSSSTTTTRKVKLPVRKRAAFVRDVRKALPNPLAYHSSTNSSSNDHNSHTVSSTLTTPQNSQNQRLSMRKSIGYESDEGLVAEDDDE</sequence>
<dbReference type="GO" id="GO:0007165">
    <property type="term" value="P:signal transduction"/>
    <property type="evidence" value="ECO:0007669"/>
    <property type="project" value="InterPro"/>
</dbReference>
<dbReference type="Proteomes" id="UP000816034">
    <property type="component" value="Unassembled WGS sequence"/>
</dbReference>
<feature type="compositionally biased region" description="Polar residues" evidence="2">
    <location>
        <begin position="500"/>
        <end position="511"/>
    </location>
</feature>
<feature type="compositionally biased region" description="Polar residues" evidence="2">
    <location>
        <begin position="402"/>
        <end position="421"/>
    </location>
</feature>
<feature type="compositionally biased region" description="Acidic residues" evidence="2">
    <location>
        <begin position="428"/>
        <end position="440"/>
    </location>
</feature>
<dbReference type="EMBL" id="PYSW02000039">
    <property type="protein sequence ID" value="KAG2375350.1"/>
    <property type="molecule type" value="Genomic_DNA"/>
</dbReference>
<feature type="compositionally biased region" description="Basic residues" evidence="2">
    <location>
        <begin position="454"/>
        <end position="465"/>
    </location>
</feature>
<evidence type="ECO:0000313" key="5">
    <source>
        <dbReference type="Proteomes" id="UP000816034"/>
    </source>
</evidence>
<evidence type="ECO:0000256" key="1">
    <source>
        <dbReference type="ARBA" id="ARBA00022468"/>
    </source>
</evidence>
<dbReference type="PANTHER" id="PTHR23176">
    <property type="entry name" value="RHO/RAC/CDC GTPASE-ACTIVATING PROTEIN"/>
    <property type="match status" value="1"/>
</dbReference>
<dbReference type="GeneID" id="68102427"/>
<dbReference type="GO" id="GO:0005096">
    <property type="term" value="F:GTPase activator activity"/>
    <property type="evidence" value="ECO:0007669"/>
    <property type="project" value="UniProtKB-KW"/>
</dbReference>
<dbReference type="GO" id="GO:0005737">
    <property type="term" value="C:cytoplasm"/>
    <property type="evidence" value="ECO:0007669"/>
    <property type="project" value="TreeGrafter"/>
</dbReference>
<dbReference type="PANTHER" id="PTHR23176:SF129">
    <property type="entry name" value="RHO GTPASE ACTIVATING PROTEIN AT 16F, ISOFORM E-RELATED"/>
    <property type="match status" value="1"/>
</dbReference>
<keyword evidence="1" id="KW-0343">GTPase activation</keyword>
<feature type="domain" description="Rho-GAP" evidence="3">
    <location>
        <begin position="51"/>
        <end position="237"/>
    </location>
</feature>
<dbReference type="Gene3D" id="1.10.555.10">
    <property type="entry name" value="Rho GTPase activation protein"/>
    <property type="match status" value="1"/>
</dbReference>
<evidence type="ECO:0000313" key="4">
    <source>
        <dbReference type="EMBL" id="KAG2375350.1"/>
    </source>
</evidence>
<feature type="region of interest" description="Disordered" evidence="2">
    <location>
        <begin position="241"/>
        <end position="350"/>
    </location>
</feature>
<dbReference type="RefSeq" id="XP_044544524.1">
    <property type="nucleotide sequence ID" value="XM_044700219.1"/>
</dbReference>
<feature type="compositionally biased region" description="Low complexity" evidence="2">
    <location>
        <begin position="481"/>
        <end position="499"/>
    </location>
</feature>
<dbReference type="Pfam" id="PF00620">
    <property type="entry name" value="RhoGAP"/>
    <property type="match status" value="1"/>
</dbReference>
<comment type="caution">
    <text evidence="4">The sequence shown here is derived from an EMBL/GenBank/DDBJ whole genome shotgun (WGS) entry which is preliminary data.</text>
</comment>
<feature type="compositionally biased region" description="Low complexity" evidence="2">
    <location>
        <begin position="10"/>
        <end position="32"/>
    </location>
</feature>
<feature type="region of interest" description="Disordered" evidence="2">
    <location>
        <begin position="362"/>
        <end position="532"/>
    </location>
</feature>
<dbReference type="InterPro" id="IPR050729">
    <property type="entry name" value="Rho-GAP"/>
</dbReference>
<accession>A0AA88KE76</accession>
<evidence type="ECO:0000256" key="2">
    <source>
        <dbReference type="SAM" id="MobiDB-lite"/>
    </source>
</evidence>
<reference evidence="4 5" key="1">
    <citation type="journal article" date="2018" name="BMC Genomics">
        <title>The genome of Naegleria lovaniensis, the basis for a comparative approach to unravel pathogenicity factors of the human pathogenic amoeba N. fowleri.</title>
        <authorList>
            <person name="Liechti N."/>
            <person name="Schurch N."/>
            <person name="Bruggmann R."/>
            <person name="Wittwer M."/>
        </authorList>
    </citation>
    <scope>NUCLEOTIDE SEQUENCE [LARGE SCALE GENOMIC DNA]</scope>
    <source>
        <strain evidence="4 5">ATCC 30569</strain>
    </source>
</reference>
<feature type="compositionally biased region" description="Acidic residues" evidence="2">
    <location>
        <begin position="520"/>
        <end position="532"/>
    </location>
</feature>
<dbReference type="PROSITE" id="PS50238">
    <property type="entry name" value="RHOGAP"/>
    <property type="match status" value="1"/>
</dbReference>
<organism evidence="4 5">
    <name type="scientific">Naegleria lovaniensis</name>
    <name type="common">Amoeba</name>
    <dbReference type="NCBI Taxonomy" id="51637"/>
    <lineage>
        <taxon>Eukaryota</taxon>
        <taxon>Discoba</taxon>
        <taxon>Heterolobosea</taxon>
        <taxon>Tetramitia</taxon>
        <taxon>Eutetramitia</taxon>
        <taxon>Vahlkampfiidae</taxon>
        <taxon>Naegleria</taxon>
    </lineage>
</organism>
<gene>
    <name evidence="4" type="ORF">C9374_009973</name>
</gene>